<organism evidence="1 2">
    <name type="scientific">Agromyces ramosus</name>
    <dbReference type="NCBI Taxonomy" id="33879"/>
    <lineage>
        <taxon>Bacteria</taxon>
        <taxon>Bacillati</taxon>
        <taxon>Actinomycetota</taxon>
        <taxon>Actinomycetes</taxon>
        <taxon>Micrococcales</taxon>
        <taxon>Microbacteriaceae</taxon>
        <taxon>Agromyces</taxon>
    </lineage>
</organism>
<protein>
    <submittedName>
        <fullName evidence="1">Uncharacterized protein</fullName>
    </submittedName>
</protein>
<sequence length="164" mass="17715">MLVNRRQALAIGALVIAVGVVMAGCAPIRLQPPMAAAIRQHGADLELAVCEAITAERIYVGVRNSETDGDWLTLTDLQGSTTIEPGSVLRVGDELPGMSAIIDPSPRTRLDGEDFSVSIRNDSDALTIFFAAVPWDDLSGDWFYTDGKSSEEPCGHFQEWISTH</sequence>
<dbReference type="PROSITE" id="PS51257">
    <property type="entry name" value="PROKAR_LIPOPROTEIN"/>
    <property type="match status" value="1"/>
</dbReference>
<evidence type="ECO:0000313" key="2">
    <source>
        <dbReference type="Proteomes" id="UP001239083"/>
    </source>
</evidence>
<dbReference type="InterPro" id="IPR006311">
    <property type="entry name" value="TAT_signal"/>
</dbReference>
<dbReference type="PROSITE" id="PS51318">
    <property type="entry name" value="TAT"/>
    <property type="match status" value="1"/>
</dbReference>
<accession>A0ABU0R9U1</accession>
<reference evidence="1 2" key="1">
    <citation type="submission" date="2023-07" db="EMBL/GenBank/DDBJ databases">
        <title>Comparative genomics of wheat-associated soil bacteria to identify genetic determinants of phenazine resistance.</title>
        <authorList>
            <person name="Mouncey N."/>
        </authorList>
    </citation>
    <scope>NUCLEOTIDE SEQUENCE [LARGE SCALE GENOMIC DNA]</scope>
    <source>
        <strain evidence="1 2">V3I3</strain>
    </source>
</reference>
<dbReference type="Proteomes" id="UP001239083">
    <property type="component" value="Unassembled WGS sequence"/>
</dbReference>
<evidence type="ECO:0000313" key="1">
    <source>
        <dbReference type="EMBL" id="MDQ0894841.1"/>
    </source>
</evidence>
<keyword evidence="2" id="KW-1185">Reference proteome</keyword>
<name>A0ABU0R9U1_9MICO</name>
<gene>
    <name evidence="1" type="ORF">QFZ26_002396</name>
</gene>
<dbReference type="RefSeq" id="WP_307042409.1">
    <property type="nucleotide sequence ID" value="NZ_JAUSYY010000001.1"/>
</dbReference>
<dbReference type="EMBL" id="JAUSYY010000001">
    <property type="protein sequence ID" value="MDQ0894841.1"/>
    <property type="molecule type" value="Genomic_DNA"/>
</dbReference>
<proteinExistence type="predicted"/>
<comment type="caution">
    <text evidence="1">The sequence shown here is derived from an EMBL/GenBank/DDBJ whole genome shotgun (WGS) entry which is preliminary data.</text>
</comment>